<dbReference type="PANTHER" id="PTHR43284:SF1">
    <property type="entry name" value="ASPARAGINE SYNTHETASE"/>
    <property type="match status" value="1"/>
</dbReference>
<dbReference type="InterPro" id="IPR029055">
    <property type="entry name" value="Ntn_hydrolases_N"/>
</dbReference>
<keyword evidence="6 8" id="KW-0315">Glutamine amidotransferase</keyword>
<dbReference type="CDD" id="cd01991">
    <property type="entry name" value="Asn_synthase_B_C"/>
    <property type="match status" value="1"/>
</dbReference>
<dbReference type="EMBL" id="DTGR01000135">
    <property type="protein sequence ID" value="HHS29726.1"/>
    <property type="molecule type" value="Genomic_DNA"/>
</dbReference>
<evidence type="ECO:0000256" key="3">
    <source>
        <dbReference type="ARBA" id="ARBA00012737"/>
    </source>
</evidence>
<keyword evidence="8" id="KW-0028">Amino-acid biosynthesis</keyword>
<comment type="catalytic activity">
    <reaction evidence="7">
        <text>L-aspartate + L-glutamine + ATP + H2O = L-asparagine + L-glutamate + AMP + diphosphate + H(+)</text>
        <dbReference type="Rhea" id="RHEA:12228"/>
        <dbReference type="ChEBI" id="CHEBI:15377"/>
        <dbReference type="ChEBI" id="CHEBI:15378"/>
        <dbReference type="ChEBI" id="CHEBI:29985"/>
        <dbReference type="ChEBI" id="CHEBI:29991"/>
        <dbReference type="ChEBI" id="CHEBI:30616"/>
        <dbReference type="ChEBI" id="CHEBI:33019"/>
        <dbReference type="ChEBI" id="CHEBI:58048"/>
        <dbReference type="ChEBI" id="CHEBI:58359"/>
        <dbReference type="ChEBI" id="CHEBI:456215"/>
        <dbReference type="EC" id="6.3.5.4"/>
    </reaction>
</comment>
<evidence type="ECO:0000256" key="1">
    <source>
        <dbReference type="ARBA" id="ARBA00005187"/>
    </source>
</evidence>
<feature type="domain" description="Glutamine amidotransferase type-2" evidence="11">
    <location>
        <begin position="2"/>
        <end position="212"/>
    </location>
</feature>
<organism evidence="12">
    <name type="scientific">Desulfobacca acetoxidans</name>
    <dbReference type="NCBI Taxonomy" id="60893"/>
    <lineage>
        <taxon>Bacteria</taxon>
        <taxon>Pseudomonadati</taxon>
        <taxon>Thermodesulfobacteriota</taxon>
        <taxon>Desulfobaccia</taxon>
        <taxon>Desulfobaccales</taxon>
        <taxon>Desulfobaccaceae</taxon>
        <taxon>Desulfobacca</taxon>
    </lineage>
</organism>
<dbReference type="InterPro" id="IPR014729">
    <property type="entry name" value="Rossmann-like_a/b/a_fold"/>
</dbReference>
<dbReference type="PANTHER" id="PTHR43284">
    <property type="entry name" value="ASPARAGINE SYNTHETASE (GLUTAMINE-HYDROLYZING)"/>
    <property type="match status" value="1"/>
</dbReference>
<keyword evidence="12" id="KW-0436">Ligase</keyword>
<feature type="site" description="Important for beta-aspartyl-AMP intermediate formation" evidence="10">
    <location>
        <position position="366"/>
    </location>
</feature>
<dbReference type="GO" id="GO:0005829">
    <property type="term" value="C:cytosol"/>
    <property type="evidence" value="ECO:0007669"/>
    <property type="project" value="TreeGrafter"/>
</dbReference>
<accession>A0A7V6DQ10</accession>
<comment type="caution">
    <text evidence="12">The sequence shown here is derived from an EMBL/GenBank/DDBJ whole genome shotgun (WGS) entry which is preliminary data.</text>
</comment>
<dbReference type="InterPro" id="IPR006426">
    <property type="entry name" value="Asn_synth_AEB"/>
</dbReference>
<dbReference type="GO" id="GO:0004066">
    <property type="term" value="F:asparagine synthase (glutamine-hydrolyzing) activity"/>
    <property type="evidence" value="ECO:0007669"/>
    <property type="project" value="UniProtKB-EC"/>
</dbReference>
<comment type="similarity">
    <text evidence="2">Belongs to the asparagine synthetase family.</text>
</comment>
<evidence type="ECO:0000256" key="8">
    <source>
        <dbReference type="PIRSR" id="PIRSR001589-1"/>
    </source>
</evidence>
<dbReference type="PROSITE" id="PS51278">
    <property type="entry name" value="GATASE_TYPE_2"/>
    <property type="match status" value="1"/>
</dbReference>
<dbReference type="PIRSF" id="PIRSF001589">
    <property type="entry name" value="Asn_synthetase_glu-h"/>
    <property type="match status" value="1"/>
</dbReference>
<keyword evidence="4 9" id="KW-0547">Nucleotide-binding</keyword>
<evidence type="ECO:0000256" key="6">
    <source>
        <dbReference type="ARBA" id="ARBA00022962"/>
    </source>
</evidence>
<dbReference type="GO" id="GO:0005524">
    <property type="term" value="F:ATP binding"/>
    <property type="evidence" value="ECO:0007669"/>
    <property type="project" value="UniProtKB-KW"/>
</dbReference>
<dbReference type="EC" id="6.3.5.4" evidence="3"/>
<dbReference type="Pfam" id="PF13537">
    <property type="entry name" value="GATase_7"/>
    <property type="match status" value="1"/>
</dbReference>
<proteinExistence type="inferred from homology"/>
<keyword evidence="8" id="KW-0061">Asparagine biosynthesis</keyword>
<dbReference type="CDD" id="cd00712">
    <property type="entry name" value="AsnB"/>
    <property type="match status" value="1"/>
</dbReference>
<dbReference type="SUPFAM" id="SSF56235">
    <property type="entry name" value="N-terminal nucleophile aminohydrolases (Ntn hydrolases)"/>
    <property type="match status" value="1"/>
</dbReference>
<evidence type="ECO:0000256" key="10">
    <source>
        <dbReference type="PIRSR" id="PIRSR001589-3"/>
    </source>
</evidence>
<dbReference type="GO" id="GO:0006529">
    <property type="term" value="P:asparagine biosynthetic process"/>
    <property type="evidence" value="ECO:0007669"/>
    <property type="project" value="UniProtKB-KW"/>
</dbReference>
<dbReference type="InterPro" id="IPR001962">
    <property type="entry name" value="Asn_synthase"/>
</dbReference>
<comment type="pathway">
    <text evidence="1">Amino-acid biosynthesis; L-asparagine biosynthesis; L-asparagine from L-aspartate (L-Gln route): step 1/1.</text>
</comment>
<reference evidence="12" key="1">
    <citation type="journal article" date="2020" name="mSystems">
        <title>Genome- and Community-Level Interaction Insights into Carbon Utilization and Element Cycling Functions of Hydrothermarchaeota in Hydrothermal Sediment.</title>
        <authorList>
            <person name="Zhou Z."/>
            <person name="Liu Y."/>
            <person name="Xu W."/>
            <person name="Pan J."/>
            <person name="Luo Z.H."/>
            <person name="Li M."/>
        </authorList>
    </citation>
    <scope>NUCLEOTIDE SEQUENCE [LARGE SCALE GENOMIC DNA]</scope>
    <source>
        <strain evidence="12">SpSt-767</strain>
    </source>
</reference>
<dbReference type="NCBIfam" id="TIGR01536">
    <property type="entry name" value="asn_synth_AEB"/>
    <property type="match status" value="1"/>
</dbReference>
<sequence>MCGFAGKLSWTRDPAAGSVQKMSEHLRHRGPDDVGLVEMEHLALGHRRLSIIDLSPNAKQPMTSADGRFVLVYNGEVYNFIELRQELRRLGVNFRSSSDTEVVLYAYIFWGSQCLKRFNGMFALAIWDSREKELFLARDRFGKKPLYYYHHRDGVTFASELTALLADEEIPRRVSLEAINCYLSLGYILAPMTIYQDIYKLESATCLTISQAHRTPSKARYWNYADYFRVKSAEKEETIADNILTLLEQATERRLISDVPVGAFLSGGLDSSSVVSLMKRHHPETLHTFSVGFEEETYNELPDADRAAAWINTSHHSLMCRGGKDGRLIDEAIAAYDEPFADNSLIPMVAVSRLAANYVKVVLSGDGADEIFAGYLTYKADKYYSYARYLPDFVKRFMTSMGESQQKAHGKLNWAYKQKQFFYGTLHDPDEAHYLWRLIFNPEERLGILGSQYRDLVYDSDPFHIFQRYYQEVKDLKGLDRHLYVDAMTWLPDDILVKVDRATMASSIEARCPFLDVELVEYAASVPANLKLKGLRPKYILKRALQNVLPQFILDKAKSGFNAPTGAWLGRVGVDEFKAFNQYVFLKKVPEWLN</sequence>
<dbReference type="SUPFAM" id="SSF52402">
    <property type="entry name" value="Adenine nucleotide alpha hydrolases-like"/>
    <property type="match status" value="1"/>
</dbReference>
<evidence type="ECO:0000256" key="2">
    <source>
        <dbReference type="ARBA" id="ARBA00005752"/>
    </source>
</evidence>
<evidence type="ECO:0000256" key="5">
    <source>
        <dbReference type="ARBA" id="ARBA00022840"/>
    </source>
</evidence>
<evidence type="ECO:0000256" key="9">
    <source>
        <dbReference type="PIRSR" id="PIRSR001589-2"/>
    </source>
</evidence>
<evidence type="ECO:0000259" key="11">
    <source>
        <dbReference type="PROSITE" id="PS51278"/>
    </source>
</evidence>
<feature type="active site" description="For GATase activity" evidence="8">
    <location>
        <position position="2"/>
    </location>
</feature>
<dbReference type="Gene3D" id="3.40.50.620">
    <property type="entry name" value="HUPs"/>
    <property type="match status" value="2"/>
</dbReference>
<dbReference type="Gene3D" id="3.60.20.10">
    <property type="entry name" value="Glutamine Phosphoribosylpyrophosphate, subunit 1, domain 1"/>
    <property type="match status" value="1"/>
</dbReference>
<dbReference type="AlphaFoldDB" id="A0A7V6DQ10"/>
<name>A0A7V6DQ10_9BACT</name>
<dbReference type="Pfam" id="PF00733">
    <property type="entry name" value="Asn_synthase"/>
    <property type="match status" value="1"/>
</dbReference>
<evidence type="ECO:0000313" key="12">
    <source>
        <dbReference type="EMBL" id="HHS29726.1"/>
    </source>
</evidence>
<dbReference type="InterPro" id="IPR017932">
    <property type="entry name" value="GATase_2_dom"/>
</dbReference>
<feature type="binding site" evidence="9">
    <location>
        <position position="99"/>
    </location>
    <ligand>
        <name>L-glutamine</name>
        <dbReference type="ChEBI" id="CHEBI:58359"/>
    </ligand>
</feature>
<evidence type="ECO:0000256" key="7">
    <source>
        <dbReference type="ARBA" id="ARBA00048741"/>
    </source>
</evidence>
<keyword evidence="5 9" id="KW-0067">ATP-binding</keyword>
<gene>
    <name evidence="12" type="primary">asnB</name>
    <name evidence="12" type="ORF">ENV52_08510</name>
</gene>
<protein>
    <recommendedName>
        <fullName evidence="3">asparagine synthase (glutamine-hydrolyzing)</fullName>
        <ecNumber evidence="3">6.3.5.4</ecNumber>
    </recommendedName>
</protein>
<feature type="binding site" evidence="9">
    <location>
        <position position="291"/>
    </location>
    <ligand>
        <name>ATP</name>
        <dbReference type="ChEBI" id="CHEBI:30616"/>
    </ligand>
</feature>
<dbReference type="InterPro" id="IPR033738">
    <property type="entry name" value="AsnB_N"/>
</dbReference>
<feature type="binding site" evidence="9">
    <location>
        <begin position="364"/>
        <end position="365"/>
    </location>
    <ligand>
        <name>ATP</name>
        <dbReference type="ChEBI" id="CHEBI:30616"/>
    </ligand>
</feature>
<evidence type="ECO:0000256" key="4">
    <source>
        <dbReference type="ARBA" id="ARBA00022741"/>
    </source>
</evidence>
<dbReference type="InterPro" id="IPR051786">
    <property type="entry name" value="ASN_synthetase/amidase"/>
</dbReference>